<gene>
    <name evidence="3" type="ORF">CPB84DRAFT_1964451</name>
</gene>
<dbReference type="OrthoDB" id="3341843at2759"/>
<feature type="domain" description="DUF6533" evidence="2">
    <location>
        <begin position="41"/>
        <end position="84"/>
    </location>
</feature>
<evidence type="ECO:0000256" key="1">
    <source>
        <dbReference type="SAM" id="Phobius"/>
    </source>
</evidence>
<feature type="transmembrane region" description="Helical" evidence="1">
    <location>
        <begin position="184"/>
        <end position="206"/>
    </location>
</feature>
<name>A0A9P5NJG6_GYMJU</name>
<dbReference type="Pfam" id="PF20151">
    <property type="entry name" value="DUF6533"/>
    <property type="match status" value="1"/>
</dbReference>
<keyword evidence="1" id="KW-1133">Transmembrane helix</keyword>
<evidence type="ECO:0000259" key="2">
    <source>
        <dbReference type="Pfam" id="PF20151"/>
    </source>
</evidence>
<feature type="transmembrane region" description="Helical" evidence="1">
    <location>
        <begin position="227"/>
        <end position="247"/>
    </location>
</feature>
<comment type="caution">
    <text evidence="3">The sequence shown here is derived from an EMBL/GenBank/DDBJ whole genome shotgun (WGS) entry which is preliminary data.</text>
</comment>
<feature type="transmembrane region" description="Helical" evidence="1">
    <location>
        <begin position="138"/>
        <end position="164"/>
    </location>
</feature>
<reference evidence="3" key="1">
    <citation type="submission" date="2020-11" db="EMBL/GenBank/DDBJ databases">
        <authorList>
            <consortium name="DOE Joint Genome Institute"/>
            <person name="Ahrendt S."/>
            <person name="Riley R."/>
            <person name="Andreopoulos W."/>
            <person name="LaButti K."/>
            <person name="Pangilinan J."/>
            <person name="Ruiz-duenas F.J."/>
            <person name="Barrasa J.M."/>
            <person name="Sanchez-Garcia M."/>
            <person name="Camarero S."/>
            <person name="Miyauchi S."/>
            <person name="Serrano A."/>
            <person name="Linde D."/>
            <person name="Babiker R."/>
            <person name="Drula E."/>
            <person name="Ayuso-Fernandez I."/>
            <person name="Pacheco R."/>
            <person name="Padilla G."/>
            <person name="Ferreira P."/>
            <person name="Barriuso J."/>
            <person name="Kellner H."/>
            <person name="Castanera R."/>
            <person name="Alfaro M."/>
            <person name="Ramirez L."/>
            <person name="Pisabarro A.G."/>
            <person name="Kuo A."/>
            <person name="Tritt A."/>
            <person name="Lipzen A."/>
            <person name="He G."/>
            <person name="Yan M."/>
            <person name="Ng V."/>
            <person name="Cullen D."/>
            <person name="Martin F."/>
            <person name="Rosso M.-N."/>
            <person name="Henrissat B."/>
            <person name="Hibbett D."/>
            <person name="Martinez A.T."/>
            <person name="Grigoriev I.V."/>
        </authorList>
    </citation>
    <scope>NUCLEOTIDE SEQUENCE</scope>
    <source>
        <strain evidence="3">AH 44721</strain>
    </source>
</reference>
<dbReference type="Proteomes" id="UP000724874">
    <property type="component" value="Unassembled WGS sequence"/>
</dbReference>
<keyword evidence="1" id="KW-0812">Transmembrane</keyword>
<dbReference type="InterPro" id="IPR045340">
    <property type="entry name" value="DUF6533"/>
</dbReference>
<dbReference type="AlphaFoldDB" id="A0A9P5NJG6"/>
<protein>
    <recommendedName>
        <fullName evidence="2">DUF6533 domain-containing protein</fullName>
    </recommendedName>
</protein>
<dbReference type="EMBL" id="JADNYJ010000092">
    <property type="protein sequence ID" value="KAF8887034.1"/>
    <property type="molecule type" value="Genomic_DNA"/>
</dbReference>
<sequence>MLDPYLDDRLLSNVVDAAHSLHSRTLNISLGEQIVFKHAVVISTFTFLIYDYFCTLDREVAFVWSRPRTFGTYLFVLNRYLPFIDLTLSISALEVFLSPEGCSRHYAAIAWLNILGVTISQAILYLRTIAIWERNRWIMILLGTTFVTMLATAITATKLMLNSVQLKPANPNFFFGCDLIHMDLYIIVSFGVILVSETTVVLLTLIRALKHLRRSSSSWVHQLYKRGFLFYIYLLAVTMLNIMFPIFAPLIVRTVFTDIQRVLHSILCTRVIFIIMSLQNEQERAEVANSCNDSLVYSRSRMTMDEDGMILTNVLDTFATPDDR</sequence>
<accession>A0A9P5NJG6</accession>
<keyword evidence="1" id="KW-0472">Membrane</keyword>
<evidence type="ECO:0000313" key="4">
    <source>
        <dbReference type="Proteomes" id="UP000724874"/>
    </source>
</evidence>
<keyword evidence="4" id="KW-1185">Reference proteome</keyword>
<evidence type="ECO:0000313" key="3">
    <source>
        <dbReference type="EMBL" id="KAF8887034.1"/>
    </source>
</evidence>
<organism evidence="3 4">
    <name type="scientific">Gymnopilus junonius</name>
    <name type="common">Spectacular rustgill mushroom</name>
    <name type="synonym">Gymnopilus spectabilis subsp. junonius</name>
    <dbReference type="NCBI Taxonomy" id="109634"/>
    <lineage>
        <taxon>Eukaryota</taxon>
        <taxon>Fungi</taxon>
        <taxon>Dikarya</taxon>
        <taxon>Basidiomycota</taxon>
        <taxon>Agaricomycotina</taxon>
        <taxon>Agaricomycetes</taxon>
        <taxon>Agaricomycetidae</taxon>
        <taxon>Agaricales</taxon>
        <taxon>Agaricineae</taxon>
        <taxon>Hymenogastraceae</taxon>
        <taxon>Gymnopilus</taxon>
    </lineage>
</organism>
<feature type="transmembrane region" description="Helical" evidence="1">
    <location>
        <begin position="73"/>
        <end position="93"/>
    </location>
</feature>
<proteinExistence type="predicted"/>
<feature type="transmembrane region" description="Helical" evidence="1">
    <location>
        <begin position="105"/>
        <end position="126"/>
    </location>
</feature>
<feature type="transmembrane region" description="Helical" evidence="1">
    <location>
        <begin position="34"/>
        <end position="53"/>
    </location>
</feature>